<dbReference type="GO" id="GO:0032259">
    <property type="term" value="P:methylation"/>
    <property type="evidence" value="ECO:0007669"/>
    <property type="project" value="UniProtKB-KW"/>
</dbReference>
<dbReference type="CDD" id="cd02440">
    <property type="entry name" value="AdoMet_MTases"/>
    <property type="match status" value="1"/>
</dbReference>
<feature type="domain" description="Methyltransferase" evidence="1">
    <location>
        <begin position="37"/>
        <end position="157"/>
    </location>
</feature>
<dbReference type="EMBL" id="JACNLK010000009">
    <property type="protein sequence ID" value="MBC8207665.1"/>
    <property type="molecule type" value="Genomic_DNA"/>
</dbReference>
<sequence>MGVDKEYLMESEDEFYRLDIKTEVTTVQKRALWAGLKPGMRVADLGCGSGKTSSVLHELVGSAGETVGVDFADNRISFARENYKADGLSFQCRDVREDMSDLGKFDFVWMRFVLEYYLAESFDIVEKVTRLLKPGGILCLIDLDYNCLTHFGISDRMERTLQALVTALRERANFDAYVGRKIYTYMYDLGMTDIQVDVGGHHVIYGQLAESDAFNWTKKVEVAPGKIQFDFSEYPGGHEEFMEEFRTVFNDPRRFTYSPIIICRGQKA</sequence>
<dbReference type="Gene3D" id="3.40.50.150">
    <property type="entry name" value="Vaccinia Virus protein VP39"/>
    <property type="match status" value="1"/>
</dbReference>
<evidence type="ECO:0000259" key="1">
    <source>
        <dbReference type="Pfam" id="PF13847"/>
    </source>
</evidence>
<dbReference type="Pfam" id="PF13847">
    <property type="entry name" value="Methyltransf_31"/>
    <property type="match status" value="1"/>
</dbReference>
<keyword evidence="2" id="KW-0808">Transferase</keyword>
<dbReference type="PANTHER" id="PTHR43861">
    <property type="entry name" value="TRANS-ACONITATE 2-METHYLTRANSFERASE-RELATED"/>
    <property type="match status" value="1"/>
</dbReference>
<dbReference type="InterPro" id="IPR029063">
    <property type="entry name" value="SAM-dependent_MTases_sf"/>
</dbReference>
<reference evidence="2 3" key="1">
    <citation type="submission" date="2020-08" db="EMBL/GenBank/DDBJ databases">
        <title>Bridging the membrane lipid divide: bacteria of the FCB group superphylum have the potential to synthesize archaeal ether lipids.</title>
        <authorList>
            <person name="Villanueva L."/>
            <person name="Von Meijenfeldt F.A.B."/>
            <person name="Westbye A.B."/>
            <person name="Yadav S."/>
            <person name="Hopmans E.C."/>
            <person name="Dutilh B.E."/>
            <person name="Sinninghe Damste J.S."/>
        </authorList>
    </citation>
    <scope>NUCLEOTIDE SEQUENCE [LARGE SCALE GENOMIC DNA]</scope>
    <source>
        <strain evidence="2">NIOZ-UU81</strain>
    </source>
</reference>
<evidence type="ECO:0000313" key="2">
    <source>
        <dbReference type="EMBL" id="MBC8207665.1"/>
    </source>
</evidence>
<accession>A0A8J6NA53</accession>
<dbReference type="AlphaFoldDB" id="A0A8J6NA53"/>
<dbReference type="PANTHER" id="PTHR43861:SF1">
    <property type="entry name" value="TRANS-ACONITATE 2-METHYLTRANSFERASE"/>
    <property type="match status" value="1"/>
</dbReference>
<dbReference type="SUPFAM" id="SSF53335">
    <property type="entry name" value="S-adenosyl-L-methionine-dependent methyltransferases"/>
    <property type="match status" value="1"/>
</dbReference>
<name>A0A8J6NA53_9BACT</name>
<keyword evidence="2" id="KW-0489">Methyltransferase</keyword>
<dbReference type="GO" id="GO:0008168">
    <property type="term" value="F:methyltransferase activity"/>
    <property type="evidence" value="ECO:0007669"/>
    <property type="project" value="UniProtKB-KW"/>
</dbReference>
<evidence type="ECO:0000313" key="3">
    <source>
        <dbReference type="Proteomes" id="UP000599024"/>
    </source>
</evidence>
<dbReference type="Proteomes" id="UP000599024">
    <property type="component" value="Unassembled WGS sequence"/>
</dbReference>
<dbReference type="InterPro" id="IPR025714">
    <property type="entry name" value="Methyltranfer_dom"/>
</dbReference>
<protein>
    <submittedName>
        <fullName evidence="2">Class I SAM-dependent methyltransferase</fullName>
    </submittedName>
</protein>
<proteinExistence type="predicted"/>
<gene>
    <name evidence="2" type="ORF">H8E79_00645</name>
</gene>
<organism evidence="2 3">
    <name type="scientific">Candidatus Desulfatifera sulfidica</name>
    <dbReference type="NCBI Taxonomy" id="2841691"/>
    <lineage>
        <taxon>Bacteria</taxon>
        <taxon>Pseudomonadati</taxon>
        <taxon>Thermodesulfobacteriota</taxon>
        <taxon>Desulfobulbia</taxon>
        <taxon>Desulfobulbales</taxon>
        <taxon>Desulfobulbaceae</taxon>
        <taxon>Candidatus Desulfatifera</taxon>
    </lineage>
</organism>
<comment type="caution">
    <text evidence="2">The sequence shown here is derived from an EMBL/GenBank/DDBJ whole genome shotgun (WGS) entry which is preliminary data.</text>
</comment>